<comment type="caution">
    <text evidence="1">The sequence shown here is derived from an EMBL/GenBank/DDBJ whole genome shotgun (WGS) entry which is preliminary data.</text>
</comment>
<dbReference type="EMBL" id="RBXO01000001">
    <property type="protein sequence ID" value="RKT55549.1"/>
    <property type="molecule type" value="Genomic_DNA"/>
</dbReference>
<sequence length="436" mass="47784">MSEGEQDAVGSAISGAVPPRSREAEGRLLLRRLVAPLVRAGWSEAAVEEWYDDEDPDRGGAEVAEVTVELRRSGFHLLVSWNPVTGQLVVADPTEGWDGDDGLLPPLFPLDEEITVDLAGGSSQAVRAETARRAFAAAGLLDATRIRLSEPATSLHADLVMSFRADYVHDVAIRHRGRDDLAGVFASLGEEFSWRIASGMRAYPLIVPAAVPSAAARGIAEWCWRRESVVEEWHHKVDDLTMARANIAATRAVLPHVHLEGVDWPAVRLALTFPGRRLADGRALVGLFEDGWEPILASIHGQVDLWQRAEDELGPQTVLALLSMHGSRTESVGDWWGSGHFETLTRLVIENGAQVGKLPRAALELFADADRFADIAAHAPDGLDDDLLYWLTRAIFDEQSRRRIEGEPDTAVVTLPDWVTEELTELLTTDRDDTSS</sequence>
<gene>
    <name evidence="1" type="ORF">C8E97_4219</name>
</gene>
<proteinExistence type="predicted"/>
<evidence type="ECO:0000313" key="1">
    <source>
        <dbReference type="EMBL" id="RKT55549.1"/>
    </source>
</evidence>
<protein>
    <submittedName>
        <fullName evidence="1">Uncharacterized protein</fullName>
    </submittedName>
</protein>
<dbReference type="Proteomes" id="UP000282084">
    <property type="component" value="Unassembled WGS sequence"/>
</dbReference>
<evidence type="ECO:0000313" key="2">
    <source>
        <dbReference type="Proteomes" id="UP000282084"/>
    </source>
</evidence>
<organism evidence="1 2">
    <name type="scientific">Saccharothrix australiensis</name>
    <dbReference type="NCBI Taxonomy" id="2072"/>
    <lineage>
        <taxon>Bacteria</taxon>
        <taxon>Bacillati</taxon>
        <taxon>Actinomycetota</taxon>
        <taxon>Actinomycetes</taxon>
        <taxon>Pseudonocardiales</taxon>
        <taxon>Pseudonocardiaceae</taxon>
        <taxon>Saccharothrix</taxon>
    </lineage>
</organism>
<keyword evidence="2" id="KW-1185">Reference proteome</keyword>
<name>A0A495W253_9PSEU</name>
<dbReference type="AlphaFoldDB" id="A0A495W253"/>
<dbReference type="RefSeq" id="WP_121007227.1">
    <property type="nucleotide sequence ID" value="NZ_RBXO01000001.1"/>
</dbReference>
<dbReference type="OrthoDB" id="3658727at2"/>
<reference evidence="1 2" key="1">
    <citation type="submission" date="2018-10" db="EMBL/GenBank/DDBJ databases">
        <title>Sequencing the genomes of 1000 actinobacteria strains.</title>
        <authorList>
            <person name="Klenk H.-P."/>
        </authorList>
    </citation>
    <scope>NUCLEOTIDE SEQUENCE [LARGE SCALE GENOMIC DNA]</scope>
    <source>
        <strain evidence="1 2">DSM 43800</strain>
    </source>
</reference>
<accession>A0A495W253</accession>